<name>A0ABW8AMC8_9ACTN</name>
<dbReference type="EMBL" id="JBITLV010000003">
    <property type="protein sequence ID" value="MFI7587506.1"/>
    <property type="molecule type" value="Genomic_DNA"/>
</dbReference>
<accession>A0ABW8AMC8</accession>
<evidence type="ECO:0000256" key="1">
    <source>
        <dbReference type="ARBA" id="ARBA00022723"/>
    </source>
</evidence>
<dbReference type="Proteomes" id="UP001612915">
    <property type="component" value="Unassembled WGS sequence"/>
</dbReference>
<gene>
    <name evidence="4" type="ORF">ACIB24_10580</name>
</gene>
<keyword evidence="5" id="KW-1185">Reference proteome</keyword>
<evidence type="ECO:0000259" key="3">
    <source>
        <dbReference type="Pfam" id="PF08797"/>
    </source>
</evidence>
<evidence type="ECO:0000313" key="5">
    <source>
        <dbReference type="Proteomes" id="UP001612915"/>
    </source>
</evidence>
<protein>
    <submittedName>
        <fullName evidence="4">HIRAN domain-containing protein</fullName>
    </submittedName>
</protein>
<dbReference type="Pfam" id="PF08797">
    <property type="entry name" value="HIRAN"/>
    <property type="match status" value="1"/>
</dbReference>
<dbReference type="RefSeq" id="WP_398279325.1">
    <property type="nucleotide sequence ID" value="NZ_JBITLV010000003.1"/>
</dbReference>
<feature type="domain" description="HIRAN" evidence="3">
    <location>
        <begin position="34"/>
        <end position="92"/>
    </location>
</feature>
<keyword evidence="2" id="KW-0378">Hydrolase</keyword>
<keyword evidence="1" id="KW-0479">Metal-binding</keyword>
<sequence>MGLLDRIRGGARAGAASAAEVLHEGYDDLEVVGESQYQDWLWRLCGARPGQRVRHPIIAVLVPEPDNPFDANAIAVRVRGGVVGYLSRGQAAQYLSGLHGLMRACGGLVALRGVIVGGGYYDDGPGRLGVWLQHDPAAFGVTPPSGPTYGDRSRAVAVDPLGSMRTGLTEAWASDLDDDTYDLSWYHGIPNGDELAVDYLERQLAQDPDPLDRHFQFSELETRLYRMRELRDDALARYDDACRRHDAEMETICAAFRRKWGKVPLLETYRQMAIRQQKIKNWTACLWWAERGLALYGQDAVRVDAVEDLLKRRNRALSKLEVEAG</sequence>
<reference evidence="4 5" key="1">
    <citation type="submission" date="2024-10" db="EMBL/GenBank/DDBJ databases">
        <title>The Natural Products Discovery Center: Release of the First 8490 Sequenced Strains for Exploring Actinobacteria Biosynthetic Diversity.</title>
        <authorList>
            <person name="Kalkreuter E."/>
            <person name="Kautsar S.A."/>
            <person name="Yang D."/>
            <person name="Bader C.D."/>
            <person name="Teijaro C.N."/>
            <person name="Fluegel L."/>
            <person name="Davis C.M."/>
            <person name="Simpson J.R."/>
            <person name="Lauterbach L."/>
            <person name="Steele A.D."/>
            <person name="Gui C."/>
            <person name="Meng S."/>
            <person name="Li G."/>
            <person name="Viehrig K."/>
            <person name="Ye F."/>
            <person name="Su P."/>
            <person name="Kiefer A.F."/>
            <person name="Nichols A."/>
            <person name="Cepeda A.J."/>
            <person name="Yan W."/>
            <person name="Fan B."/>
            <person name="Jiang Y."/>
            <person name="Adhikari A."/>
            <person name="Zheng C.-J."/>
            <person name="Schuster L."/>
            <person name="Cowan T.M."/>
            <person name="Smanski M.J."/>
            <person name="Chevrette M.G."/>
            <person name="De Carvalho L.P.S."/>
            <person name="Shen B."/>
        </authorList>
    </citation>
    <scope>NUCLEOTIDE SEQUENCE [LARGE SCALE GENOMIC DNA]</scope>
    <source>
        <strain evidence="4 5">NPDC049639</strain>
    </source>
</reference>
<dbReference type="Gene3D" id="3.30.70.2330">
    <property type="match status" value="1"/>
</dbReference>
<organism evidence="4 5">
    <name type="scientific">Spongisporangium articulatum</name>
    <dbReference type="NCBI Taxonomy" id="3362603"/>
    <lineage>
        <taxon>Bacteria</taxon>
        <taxon>Bacillati</taxon>
        <taxon>Actinomycetota</taxon>
        <taxon>Actinomycetes</taxon>
        <taxon>Kineosporiales</taxon>
        <taxon>Kineosporiaceae</taxon>
        <taxon>Spongisporangium</taxon>
    </lineage>
</organism>
<evidence type="ECO:0000313" key="4">
    <source>
        <dbReference type="EMBL" id="MFI7587506.1"/>
    </source>
</evidence>
<proteinExistence type="predicted"/>
<comment type="caution">
    <text evidence="4">The sequence shown here is derived from an EMBL/GenBank/DDBJ whole genome shotgun (WGS) entry which is preliminary data.</text>
</comment>
<evidence type="ECO:0000256" key="2">
    <source>
        <dbReference type="ARBA" id="ARBA00022801"/>
    </source>
</evidence>
<dbReference type="InterPro" id="IPR014905">
    <property type="entry name" value="HIRAN"/>
</dbReference>